<dbReference type="InterPro" id="IPR003593">
    <property type="entry name" value="AAA+_ATPase"/>
</dbReference>
<keyword evidence="4" id="KW-0694">RNA-binding</keyword>
<evidence type="ECO:0000259" key="12">
    <source>
        <dbReference type="SMART" id="SM00963"/>
    </source>
</evidence>
<evidence type="ECO:0000256" key="5">
    <source>
        <dbReference type="ARBA" id="ARBA00023134"/>
    </source>
</evidence>
<dbReference type="SMART" id="SM00962">
    <property type="entry name" value="SRP54"/>
    <property type="match status" value="1"/>
</dbReference>
<dbReference type="EnsemblPlants" id="Pp3c2_2990V3.2">
    <property type="protein sequence ID" value="Pp3c2_2990V3.2"/>
    <property type="gene ID" value="Pp3c2_2990"/>
</dbReference>
<dbReference type="Gene3D" id="1.10.260.30">
    <property type="entry name" value="Signal recognition particle, SRP54 subunit, M-domain"/>
    <property type="match status" value="1"/>
</dbReference>
<proteinExistence type="inferred from homology"/>
<evidence type="ECO:0000256" key="6">
    <source>
        <dbReference type="ARBA" id="ARBA00023135"/>
    </source>
</evidence>
<dbReference type="PANTHER" id="PTHR11564">
    <property type="entry name" value="SIGNAL RECOGNITION PARTICLE 54K PROTEIN SRP54"/>
    <property type="match status" value="1"/>
</dbReference>
<dbReference type="SMART" id="SM00963">
    <property type="entry name" value="SRP54_N"/>
    <property type="match status" value="1"/>
</dbReference>
<evidence type="ECO:0000313" key="13">
    <source>
        <dbReference type="EMBL" id="PNR59339.1"/>
    </source>
</evidence>
<organism evidence="13">
    <name type="scientific">Physcomitrium patens</name>
    <name type="common">Spreading-leaved earth moss</name>
    <name type="synonym">Physcomitrella patens</name>
    <dbReference type="NCBI Taxonomy" id="3218"/>
    <lineage>
        <taxon>Eukaryota</taxon>
        <taxon>Viridiplantae</taxon>
        <taxon>Streptophyta</taxon>
        <taxon>Embryophyta</taxon>
        <taxon>Bryophyta</taxon>
        <taxon>Bryophytina</taxon>
        <taxon>Bryopsida</taxon>
        <taxon>Funariidae</taxon>
        <taxon>Funariales</taxon>
        <taxon>Funariaceae</taxon>
        <taxon>Physcomitrium</taxon>
    </lineage>
</organism>
<dbReference type="Pfam" id="PF02978">
    <property type="entry name" value="SRP_SPB"/>
    <property type="match status" value="1"/>
</dbReference>
<dbReference type="EMBL" id="ABEU02000002">
    <property type="protein sequence ID" value="PNR59339.1"/>
    <property type="molecule type" value="Genomic_DNA"/>
</dbReference>
<dbReference type="InterPro" id="IPR013822">
    <property type="entry name" value="Signal_recog_particl_SRP54_hlx"/>
</dbReference>
<evidence type="ECO:0000313" key="14">
    <source>
        <dbReference type="EnsemblPlants" id="Pp3c2_2990V3.1"/>
    </source>
</evidence>
<comment type="catalytic activity">
    <reaction evidence="9">
        <text>GTP + H2O = GDP + phosphate + H(+)</text>
        <dbReference type="Rhea" id="RHEA:19669"/>
        <dbReference type="ChEBI" id="CHEBI:15377"/>
        <dbReference type="ChEBI" id="CHEBI:15378"/>
        <dbReference type="ChEBI" id="CHEBI:37565"/>
        <dbReference type="ChEBI" id="CHEBI:43474"/>
        <dbReference type="ChEBI" id="CHEBI:58189"/>
        <dbReference type="EC" id="3.6.5.4"/>
    </reaction>
    <physiologicalReaction direction="left-to-right" evidence="9">
        <dbReference type="Rhea" id="RHEA:19670"/>
    </physiologicalReaction>
</comment>
<dbReference type="InterPro" id="IPR042101">
    <property type="entry name" value="SRP54_N_sf"/>
</dbReference>
<dbReference type="GO" id="GO:0003924">
    <property type="term" value="F:GTPase activity"/>
    <property type="evidence" value="ECO:0007669"/>
    <property type="project" value="InterPro"/>
</dbReference>
<evidence type="ECO:0000313" key="15">
    <source>
        <dbReference type="Proteomes" id="UP000006727"/>
    </source>
</evidence>
<dbReference type="SMART" id="SM00382">
    <property type="entry name" value="AAA"/>
    <property type="match status" value="1"/>
</dbReference>
<dbReference type="EC" id="3.6.5.4" evidence="8"/>
<feature type="domain" description="Signal recognition particle SRP54 helical bundle" evidence="12">
    <location>
        <begin position="55"/>
        <end position="137"/>
    </location>
</feature>
<dbReference type="Gramene" id="Pp3c2_2990V3.1">
    <property type="protein sequence ID" value="Pp3c2_2990V3.1"/>
    <property type="gene ID" value="Pp3c2_2990"/>
</dbReference>
<dbReference type="GO" id="GO:0008312">
    <property type="term" value="F:7S RNA binding"/>
    <property type="evidence" value="ECO:0000318"/>
    <property type="project" value="GO_Central"/>
</dbReference>
<reference evidence="14" key="3">
    <citation type="submission" date="2020-12" db="UniProtKB">
        <authorList>
            <consortium name="EnsemblPlants"/>
        </authorList>
    </citation>
    <scope>IDENTIFICATION</scope>
</reference>
<dbReference type="Pfam" id="PF00448">
    <property type="entry name" value="SRP54"/>
    <property type="match status" value="1"/>
</dbReference>
<dbReference type="InterPro" id="IPR000897">
    <property type="entry name" value="SRP54_GTPase_dom"/>
</dbReference>
<dbReference type="GO" id="GO:0030942">
    <property type="term" value="F:endoplasmic reticulum signal peptide binding"/>
    <property type="evidence" value="ECO:0000318"/>
    <property type="project" value="GO_Central"/>
</dbReference>
<reference evidence="13 15" key="1">
    <citation type="journal article" date="2008" name="Science">
        <title>The Physcomitrella genome reveals evolutionary insights into the conquest of land by plants.</title>
        <authorList>
            <person name="Rensing S."/>
            <person name="Lang D."/>
            <person name="Zimmer A."/>
            <person name="Terry A."/>
            <person name="Salamov A."/>
            <person name="Shapiro H."/>
            <person name="Nishiyama T."/>
            <person name="Perroud P.-F."/>
            <person name="Lindquist E."/>
            <person name="Kamisugi Y."/>
            <person name="Tanahashi T."/>
            <person name="Sakakibara K."/>
            <person name="Fujita T."/>
            <person name="Oishi K."/>
            <person name="Shin-I T."/>
            <person name="Kuroki Y."/>
            <person name="Toyoda A."/>
            <person name="Suzuki Y."/>
            <person name="Hashimoto A."/>
            <person name="Yamaguchi K."/>
            <person name="Sugano A."/>
            <person name="Kohara Y."/>
            <person name="Fujiyama A."/>
            <person name="Anterola A."/>
            <person name="Aoki S."/>
            <person name="Ashton N."/>
            <person name="Barbazuk W.B."/>
            <person name="Barker E."/>
            <person name="Bennetzen J."/>
            <person name="Bezanilla M."/>
            <person name="Blankenship R."/>
            <person name="Cho S.H."/>
            <person name="Dutcher S."/>
            <person name="Estelle M."/>
            <person name="Fawcett J.A."/>
            <person name="Gundlach H."/>
            <person name="Hanada K."/>
            <person name="Heyl A."/>
            <person name="Hicks K.A."/>
            <person name="Hugh J."/>
            <person name="Lohr M."/>
            <person name="Mayer K."/>
            <person name="Melkozernov A."/>
            <person name="Murata T."/>
            <person name="Nelson D."/>
            <person name="Pils B."/>
            <person name="Prigge M."/>
            <person name="Reiss B."/>
            <person name="Renner T."/>
            <person name="Rombauts S."/>
            <person name="Rushton P."/>
            <person name="Sanderfoot A."/>
            <person name="Schween G."/>
            <person name="Shiu S.-H."/>
            <person name="Stueber K."/>
            <person name="Theodoulou F.L."/>
            <person name="Tu H."/>
            <person name="Van de Peer Y."/>
            <person name="Verrier P.J."/>
            <person name="Waters E."/>
            <person name="Wood A."/>
            <person name="Yang L."/>
            <person name="Cove D."/>
            <person name="Cuming A."/>
            <person name="Hasebe M."/>
            <person name="Lucas S."/>
            <person name="Mishler D.B."/>
            <person name="Reski R."/>
            <person name="Grigoriev I."/>
            <person name="Quatrano R.S."/>
            <person name="Boore J.L."/>
        </authorList>
    </citation>
    <scope>NUCLEOTIDE SEQUENCE [LARGE SCALE GENOMIC DNA]</scope>
    <source>
        <strain evidence="14 15">cv. Gransden 2004</strain>
    </source>
</reference>
<dbReference type="InParanoid" id="A0A2K1KZZ2"/>
<dbReference type="Proteomes" id="UP000006727">
    <property type="component" value="Chromosome 2"/>
</dbReference>
<evidence type="ECO:0000256" key="9">
    <source>
        <dbReference type="ARBA" id="ARBA00048157"/>
    </source>
</evidence>
<keyword evidence="15" id="KW-1185">Reference proteome</keyword>
<dbReference type="PaxDb" id="3218-PP1S7_75V6.1"/>
<dbReference type="Gramene" id="Pp3c2_2990V3.2">
    <property type="protein sequence ID" value="Pp3c2_2990V3.2"/>
    <property type="gene ID" value="Pp3c2_2990"/>
</dbReference>
<sequence>MDACGHFYLHHASQFSMRILDNVLIYLDGLCDDANGEAGVMVPRWSSSGRYGARRAGGLISHALQQLSDATFIDENVLTDYLNEISRALMSGDVQFKMISTMQSNIKKVVNFDELSAGHNKRKIIQQAVFNELCNILNPGKLAFVPKKGKSNVIMFFGLQGSGKTTTCTKYAYHYQKKGWKPALLKQNATKAKIPFYGSYTGTDPVKTAQEGVERFKENCDLIVVDTSGRHEQEASLFEEMRQLVEVTAFNQNVAVGAVIVTKMDGHAKGGVLWARNTGEHTDEFEVFETKPFVSRLFGMGDWSGFMDKIHEAVPMDQQPELLQRLSEGNFTLRIMYEQFQNILNMGPLGQLMPKGPEKESQAKFKKFMTMMDSMTNEELDSTNPKLMTDSRIFRIARGSGRSLREVHEMLEEFKQLAKIWGKMKGLKIPKKGDMSAMSRSMNAQI</sequence>
<evidence type="ECO:0000256" key="1">
    <source>
        <dbReference type="ARBA" id="ARBA00005450"/>
    </source>
</evidence>
<keyword evidence="2" id="KW-0547">Nucleotide-binding</keyword>
<dbReference type="SUPFAM" id="SSF47446">
    <property type="entry name" value="Signal peptide-binding domain"/>
    <property type="match status" value="1"/>
</dbReference>
<dbReference type="SUPFAM" id="SSF52540">
    <property type="entry name" value="P-loop containing nucleoside triphosphate hydrolases"/>
    <property type="match status" value="1"/>
</dbReference>
<keyword evidence="3" id="KW-0378">Hydrolase</keyword>
<keyword evidence="5" id="KW-0342">GTP-binding</keyword>
<dbReference type="InterPro" id="IPR004125">
    <property type="entry name" value="Signal_recog_particle_SRP54_M"/>
</dbReference>
<dbReference type="GO" id="GO:0005829">
    <property type="term" value="C:cytosol"/>
    <property type="evidence" value="ECO:0000318"/>
    <property type="project" value="GO_Central"/>
</dbReference>
<evidence type="ECO:0000256" key="8">
    <source>
        <dbReference type="ARBA" id="ARBA00035672"/>
    </source>
</evidence>
<dbReference type="InterPro" id="IPR036891">
    <property type="entry name" value="Signal_recog_part_SRP54_M_sf"/>
</dbReference>
<comment type="similarity">
    <text evidence="1">Belongs to the GTP-binding SRP family. SRP54 subfamily.</text>
</comment>
<dbReference type="Pfam" id="PF02881">
    <property type="entry name" value="SRP54_N"/>
    <property type="match status" value="1"/>
</dbReference>
<evidence type="ECO:0000256" key="4">
    <source>
        <dbReference type="ARBA" id="ARBA00022884"/>
    </source>
</evidence>
<dbReference type="GO" id="GO:0005525">
    <property type="term" value="F:GTP binding"/>
    <property type="evidence" value="ECO:0007669"/>
    <property type="project" value="UniProtKB-KW"/>
</dbReference>
<reference evidence="13 15" key="2">
    <citation type="journal article" date="2018" name="Plant J.">
        <title>The Physcomitrella patens chromosome-scale assembly reveals moss genome structure and evolution.</title>
        <authorList>
            <person name="Lang D."/>
            <person name="Ullrich K.K."/>
            <person name="Murat F."/>
            <person name="Fuchs J."/>
            <person name="Jenkins J."/>
            <person name="Haas F.B."/>
            <person name="Piednoel M."/>
            <person name="Gundlach H."/>
            <person name="Van Bel M."/>
            <person name="Meyberg R."/>
            <person name="Vives C."/>
            <person name="Morata J."/>
            <person name="Symeonidi A."/>
            <person name="Hiss M."/>
            <person name="Muchero W."/>
            <person name="Kamisugi Y."/>
            <person name="Saleh O."/>
            <person name="Blanc G."/>
            <person name="Decker E.L."/>
            <person name="van Gessel N."/>
            <person name="Grimwood J."/>
            <person name="Hayes R.D."/>
            <person name="Graham S.W."/>
            <person name="Gunter L.E."/>
            <person name="McDaniel S.F."/>
            <person name="Hoernstein S.N.W."/>
            <person name="Larsson A."/>
            <person name="Li F.W."/>
            <person name="Perroud P.F."/>
            <person name="Phillips J."/>
            <person name="Ranjan P."/>
            <person name="Rokshar D.S."/>
            <person name="Rothfels C.J."/>
            <person name="Schneider L."/>
            <person name="Shu S."/>
            <person name="Stevenson D.W."/>
            <person name="Thummler F."/>
            <person name="Tillich M."/>
            <person name="Villarreal Aguilar J.C."/>
            <person name="Widiez T."/>
            <person name="Wong G.K."/>
            <person name="Wymore A."/>
            <person name="Zhang Y."/>
            <person name="Zimmer A.D."/>
            <person name="Quatrano R.S."/>
            <person name="Mayer K.F.X."/>
            <person name="Goodstein D."/>
            <person name="Casacuberta J.M."/>
            <person name="Vandepoele K."/>
            <person name="Reski R."/>
            <person name="Cuming A.C."/>
            <person name="Tuskan G.A."/>
            <person name="Maumus F."/>
            <person name="Salse J."/>
            <person name="Schmutz J."/>
            <person name="Rensing S.A."/>
        </authorList>
    </citation>
    <scope>NUCLEOTIDE SEQUENCE [LARGE SCALE GENOMIC DNA]</scope>
    <source>
        <strain evidence="14 15">cv. Gransden 2004</strain>
    </source>
</reference>
<evidence type="ECO:0000256" key="7">
    <source>
        <dbReference type="ARBA" id="ARBA00023274"/>
    </source>
</evidence>
<keyword evidence="7" id="KW-0687">Ribonucleoprotein</keyword>
<name>A0A2K1KZZ2_PHYPA</name>
<dbReference type="EnsemblPlants" id="Pp3c2_2990V3.1">
    <property type="protein sequence ID" value="Pp3c2_2990V3.1"/>
    <property type="gene ID" value="Pp3c2_2990"/>
</dbReference>
<dbReference type="STRING" id="3218.A0A2K1KZZ2"/>
<gene>
    <name evidence="13" type="ORF">PHYPA_002130</name>
</gene>
<dbReference type="AlphaFoldDB" id="A0A2K1KZZ2"/>
<feature type="domain" description="AAA+ ATPase" evidence="10">
    <location>
        <begin position="150"/>
        <end position="293"/>
    </location>
</feature>
<dbReference type="GO" id="GO:0006616">
    <property type="term" value="P:SRP-dependent cotranslational protein targeting to membrane, translocation"/>
    <property type="evidence" value="ECO:0000318"/>
    <property type="project" value="GO_Central"/>
</dbReference>
<evidence type="ECO:0000256" key="2">
    <source>
        <dbReference type="ARBA" id="ARBA00022741"/>
    </source>
</evidence>
<protein>
    <recommendedName>
        <fullName evidence="8">signal-recognition-particle GTPase</fullName>
        <ecNumber evidence="8">3.6.5.4</ecNumber>
    </recommendedName>
</protein>
<dbReference type="Gene3D" id="3.40.50.300">
    <property type="entry name" value="P-loop containing nucleotide triphosphate hydrolases"/>
    <property type="match status" value="2"/>
</dbReference>
<dbReference type="GO" id="GO:0005786">
    <property type="term" value="C:signal recognition particle, endoplasmic reticulum targeting"/>
    <property type="evidence" value="ECO:0000318"/>
    <property type="project" value="GO_Central"/>
</dbReference>
<evidence type="ECO:0000259" key="11">
    <source>
        <dbReference type="SMART" id="SM00962"/>
    </source>
</evidence>
<dbReference type="PANTHER" id="PTHR11564:SF5">
    <property type="entry name" value="SIGNAL RECOGNITION PARTICLE SUBUNIT SRP54"/>
    <property type="match status" value="1"/>
</dbReference>
<evidence type="ECO:0000256" key="3">
    <source>
        <dbReference type="ARBA" id="ARBA00022801"/>
    </source>
</evidence>
<dbReference type="InterPro" id="IPR022941">
    <property type="entry name" value="SRP54"/>
</dbReference>
<keyword evidence="6" id="KW-0733">Signal recognition particle</keyword>
<evidence type="ECO:0000259" key="10">
    <source>
        <dbReference type="SMART" id="SM00382"/>
    </source>
</evidence>
<feature type="domain" description="SRP54-type proteins GTP-binding" evidence="11">
    <location>
        <begin position="151"/>
        <end position="299"/>
    </location>
</feature>
<dbReference type="InterPro" id="IPR027417">
    <property type="entry name" value="P-loop_NTPase"/>
</dbReference>
<accession>A0A2K1KZZ2</accession>
<dbReference type="Gene3D" id="1.20.120.140">
    <property type="entry name" value="Signal recognition particle SRP54, nucleotide-binding domain"/>
    <property type="match status" value="2"/>
</dbReference>